<dbReference type="EMBL" id="JAQSGK010000096">
    <property type="protein sequence ID" value="MEE6717230.1"/>
    <property type="molecule type" value="Genomic_DNA"/>
</dbReference>
<comment type="caution">
    <text evidence="2">The sequence shown here is derived from an EMBL/GenBank/DDBJ whole genome shotgun (WGS) entry which is preliminary data.</text>
</comment>
<accession>A0ABU7T3P8</accession>
<evidence type="ECO:0000313" key="2">
    <source>
        <dbReference type="EMBL" id="MEE6717230.1"/>
    </source>
</evidence>
<feature type="transmembrane region" description="Helical" evidence="1">
    <location>
        <begin position="128"/>
        <end position="145"/>
    </location>
</feature>
<dbReference type="RefSeq" id="WP_331244644.1">
    <property type="nucleotide sequence ID" value="NZ_JAQSGJ010000096.1"/>
</dbReference>
<keyword evidence="1" id="KW-1133">Transmembrane helix</keyword>
<organism evidence="2 3">
    <name type="scientific">Schleiferilactobacillus harbinensis</name>
    <dbReference type="NCBI Taxonomy" id="304207"/>
    <lineage>
        <taxon>Bacteria</taxon>
        <taxon>Bacillati</taxon>
        <taxon>Bacillota</taxon>
        <taxon>Bacilli</taxon>
        <taxon>Lactobacillales</taxon>
        <taxon>Lactobacillaceae</taxon>
        <taxon>Schleiferilactobacillus</taxon>
    </lineage>
</organism>
<sequence>MLLVIGSIVTGRLWAKELENKKAHSNWLLLQGLNPFAQICTEFLTIFSTFIQIVLLPLSLITLGVGLTAGWGDLRYPVFNFSDPNGFGLGESFMALRNYLTQAMILVVLLILFMTLINLCLAQLLKNSWLTTIGMLLLIGITQVMPSVPNFPLTYFNVNDTITGILQKNTGSDALQPSMVIMNMTWWCVVLFAILIIPATWSWLSQFFSKHRIMRSNTEKA</sequence>
<feature type="transmembrane region" description="Helical" evidence="1">
    <location>
        <begin position="53"/>
        <end position="72"/>
    </location>
</feature>
<keyword evidence="1" id="KW-0812">Transmembrane</keyword>
<name>A0ABU7T3P8_9LACO</name>
<proteinExistence type="predicted"/>
<keyword evidence="1" id="KW-0472">Membrane</keyword>
<evidence type="ECO:0000313" key="3">
    <source>
        <dbReference type="Proteomes" id="UP001330016"/>
    </source>
</evidence>
<feature type="transmembrane region" description="Helical" evidence="1">
    <location>
        <begin position="99"/>
        <end position="121"/>
    </location>
</feature>
<gene>
    <name evidence="2" type="ORF">PS435_15435</name>
</gene>
<protein>
    <submittedName>
        <fullName evidence="2">Uncharacterized protein</fullName>
    </submittedName>
</protein>
<evidence type="ECO:0000256" key="1">
    <source>
        <dbReference type="SAM" id="Phobius"/>
    </source>
</evidence>
<dbReference type="Proteomes" id="UP001330016">
    <property type="component" value="Unassembled WGS sequence"/>
</dbReference>
<keyword evidence="3" id="KW-1185">Reference proteome</keyword>
<reference evidence="2 3" key="1">
    <citation type="submission" date="2023-02" db="EMBL/GenBank/DDBJ databases">
        <title>The predominant lactic acid bacteria and yeasts involved in the spontaneous fermentation of millet during the production of the traditional porridge Hausa koko in Ghana.</title>
        <authorList>
            <person name="Atter A."/>
            <person name="Diaz M."/>
        </authorList>
    </citation>
    <scope>NUCLEOTIDE SEQUENCE [LARGE SCALE GENOMIC DNA]</scope>
    <source>
        <strain evidence="2 3">FI11640</strain>
    </source>
</reference>
<feature type="transmembrane region" description="Helical" evidence="1">
    <location>
        <begin position="184"/>
        <end position="204"/>
    </location>
</feature>